<dbReference type="PANTHER" id="PTHR31302:SF31">
    <property type="entry name" value="PHOSPHODIESTERASE YAEI"/>
    <property type="match status" value="1"/>
</dbReference>
<feature type="transmembrane region" description="Helical" evidence="3">
    <location>
        <begin position="137"/>
        <end position="157"/>
    </location>
</feature>
<dbReference type="InterPro" id="IPR051158">
    <property type="entry name" value="Metallophosphoesterase_sf"/>
</dbReference>
<evidence type="ECO:0000256" key="2">
    <source>
        <dbReference type="ARBA" id="ARBA00022801"/>
    </source>
</evidence>
<dbReference type="EMBL" id="PJKA01000002">
    <property type="protein sequence ID" value="PNC20268.1"/>
    <property type="molecule type" value="Genomic_DNA"/>
</dbReference>
<feature type="transmembrane region" description="Helical" evidence="3">
    <location>
        <begin position="89"/>
        <end position="116"/>
    </location>
</feature>
<gene>
    <name evidence="5" type="ORF">CXU22_00330</name>
</gene>
<dbReference type="GO" id="GO:0046872">
    <property type="term" value="F:metal ion binding"/>
    <property type="evidence" value="ECO:0007669"/>
    <property type="project" value="UniProtKB-KW"/>
</dbReference>
<comment type="caution">
    <text evidence="5">The sequence shown here is derived from an EMBL/GenBank/DDBJ whole genome shotgun (WGS) entry which is preliminary data.</text>
</comment>
<sequence length="402" mass="43487">MFAGEGERSSRSGGVQAILSKRHMILIFGALLAVYVFCRAILPLRLKWGWKALLAVLLAVAAFKFHLLHLFGGPMFFSPVLPEGVLLAAAWLFSVLFLFFFLLLAADVARLLYLLVLFCLRKKRTERFRIIGNRVNLALLVFAAVLATVGMAGGTGVPRVKEETISVNHLPDGADGLAVAVLADLHVDGITRADRIRKIVERTNALNPDIVIIAGDFVDGTVPVHGDDLRPLADLKARYGVFGVPGNHEYYSGYEEWMEFLPTLGIRMLHNEHVQTGGGAVVLAGVTDPVAGIMGKEEPDIRKALAGAPEKGVRILASHQPRLAPEAAAHGVDLQVSGHTHGGMIAGIDRLVARFNEGFVSGLYTVGGMKLYVSNGAGIWNGFPIRIGVPSEIVLIRLRKEE</sequence>
<reference evidence="5 6" key="1">
    <citation type="journal article" date="2017" name="BMC Genomics">
        <title>Genome sequencing of 39 Akkermansia muciniphila isolates reveals its population structure, genomic and functional diverisity, and global distribution in mammalian gut microbiotas.</title>
        <authorList>
            <person name="Guo X."/>
            <person name="Li S."/>
            <person name="Zhang J."/>
            <person name="Wu F."/>
            <person name="Li X."/>
            <person name="Wu D."/>
            <person name="Zhang M."/>
            <person name="Ou Z."/>
            <person name="Jie Z."/>
            <person name="Yan Q."/>
            <person name="Li P."/>
            <person name="Yi J."/>
            <person name="Peng Y."/>
        </authorList>
    </citation>
    <scope>NUCLEOTIDE SEQUENCE [LARGE SCALE GENOMIC DNA]</scope>
    <source>
        <strain evidence="5 6">GP24</strain>
    </source>
</reference>
<feature type="transmembrane region" description="Helical" evidence="3">
    <location>
        <begin position="24"/>
        <end position="42"/>
    </location>
</feature>
<dbReference type="InterPro" id="IPR029052">
    <property type="entry name" value="Metallo-depent_PP-like"/>
</dbReference>
<dbReference type="CDD" id="cd07385">
    <property type="entry name" value="MPP_YkuE_C"/>
    <property type="match status" value="1"/>
</dbReference>
<dbReference type="GO" id="GO:0016020">
    <property type="term" value="C:membrane"/>
    <property type="evidence" value="ECO:0007669"/>
    <property type="project" value="GOC"/>
</dbReference>
<keyword evidence="1" id="KW-0479">Metal-binding</keyword>
<dbReference type="PANTHER" id="PTHR31302">
    <property type="entry name" value="TRANSMEMBRANE PROTEIN WITH METALLOPHOSPHOESTERASE DOMAIN-RELATED"/>
    <property type="match status" value="1"/>
</dbReference>
<dbReference type="Pfam" id="PF00149">
    <property type="entry name" value="Metallophos"/>
    <property type="match status" value="1"/>
</dbReference>
<organism evidence="5 6">
    <name type="scientific">Akkermansia muciniphila</name>
    <dbReference type="NCBI Taxonomy" id="239935"/>
    <lineage>
        <taxon>Bacteria</taxon>
        <taxon>Pseudomonadati</taxon>
        <taxon>Verrucomicrobiota</taxon>
        <taxon>Verrucomicrobiia</taxon>
        <taxon>Verrucomicrobiales</taxon>
        <taxon>Akkermansiaceae</taxon>
        <taxon>Akkermansia</taxon>
    </lineage>
</organism>
<feature type="transmembrane region" description="Helical" evidence="3">
    <location>
        <begin position="54"/>
        <end position="77"/>
    </location>
</feature>
<accession>A0A2N8HGS7</accession>
<dbReference type="GO" id="GO:0009245">
    <property type="term" value="P:lipid A biosynthetic process"/>
    <property type="evidence" value="ECO:0007669"/>
    <property type="project" value="TreeGrafter"/>
</dbReference>
<evidence type="ECO:0000313" key="6">
    <source>
        <dbReference type="Proteomes" id="UP000236000"/>
    </source>
</evidence>
<evidence type="ECO:0000256" key="3">
    <source>
        <dbReference type="SAM" id="Phobius"/>
    </source>
</evidence>
<feature type="domain" description="Calcineurin-like phosphoesterase" evidence="4">
    <location>
        <begin position="179"/>
        <end position="342"/>
    </location>
</feature>
<keyword evidence="3" id="KW-0472">Membrane</keyword>
<protein>
    <submittedName>
        <fullName evidence="5">Metallophosphoesterase</fullName>
    </submittedName>
</protein>
<dbReference type="SUPFAM" id="SSF56300">
    <property type="entry name" value="Metallo-dependent phosphatases"/>
    <property type="match status" value="1"/>
</dbReference>
<proteinExistence type="predicted"/>
<keyword evidence="3" id="KW-1133">Transmembrane helix</keyword>
<dbReference type="Proteomes" id="UP000236000">
    <property type="component" value="Unassembled WGS sequence"/>
</dbReference>
<evidence type="ECO:0000259" key="4">
    <source>
        <dbReference type="Pfam" id="PF00149"/>
    </source>
</evidence>
<evidence type="ECO:0000313" key="5">
    <source>
        <dbReference type="EMBL" id="PNC20268.1"/>
    </source>
</evidence>
<dbReference type="GO" id="GO:0008758">
    <property type="term" value="F:UDP-2,3-diacylglucosamine hydrolase activity"/>
    <property type="evidence" value="ECO:0007669"/>
    <property type="project" value="TreeGrafter"/>
</dbReference>
<dbReference type="InterPro" id="IPR004843">
    <property type="entry name" value="Calcineurin-like_PHP"/>
</dbReference>
<name>A0A2N8HGS7_9BACT</name>
<evidence type="ECO:0000256" key="1">
    <source>
        <dbReference type="ARBA" id="ARBA00022723"/>
    </source>
</evidence>
<keyword evidence="2" id="KW-0378">Hydrolase</keyword>
<dbReference type="Gene3D" id="3.60.21.10">
    <property type="match status" value="1"/>
</dbReference>
<dbReference type="AlphaFoldDB" id="A0A2N8HGS7"/>
<keyword evidence="3" id="KW-0812">Transmembrane</keyword>